<evidence type="ECO:0000313" key="1">
    <source>
        <dbReference type="EMBL" id="SHJ58664.1"/>
    </source>
</evidence>
<dbReference type="STRING" id="1121322.SAMN02745136_00463"/>
<gene>
    <name evidence="1" type="ORF">SAMN02745136_00463</name>
</gene>
<protein>
    <submittedName>
        <fullName evidence="1">Uncharacterized protein</fullName>
    </submittedName>
</protein>
<proteinExistence type="predicted"/>
<evidence type="ECO:0000313" key="2">
    <source>
        <dbReference type="Proteomes" id="UP000184386"/>
    </source>
</evidence>
<accession>A0A1M6KIC3</accession>
<reference evidence="1 2" key="1">
    <citation type="submission" date="2016-11" db="EMBL/GenBank/DDBJ databases">
        <authorList>
            <person name="Jaros S."/>
            <person name="Januszkiewicz K."/>
            <person name="Wedrychowicz H."/>
        </authorList>
    </citation>
    <scope>NUCLEOTIDE SEQUENCE [LARGE SCALE GENOMIC DNA]</scope>
    <source>
        <strain evidence="1 2">DSM 15929</strain>
    </source>
</reference>
<organism evidence="1 2">
    <name type="scientific">Anaerocolumna jejuensis DSM 15929</name>
    <dbReference type="NCBI Taxonomy" id="1121322"/>
    <lineage>
        <taxon>Bacteria</taxon>
        <taxon>Bacillati</taxon>
        <taxon>Bacillota</taxon>
        <taxon>Clostridia</taxon>
        <taxon>Lachnospirales</taxon>
        <taxon>Lachnospiraceae</taxon>
        <taxon>Anaerocolumna</taxon>
    </lineage>
</organism>
<keyword evidence="2" id="KW-1185">Reference proteome</keyword>
<sequence>MRGIVELKNVELEARKLKRGQLLPDGIYKTYSADEFEYERIYVINGRVVYSTPSESQDLGKATKTNLIQQIRETDKWRKQVMGY</sequence>
<name>A0A1M6KIC3_9FIRM</name>
<dbReference type="EMBL" id="FRAC01000006">
    <property type="protein sequence ID" value="SHJ58664.1"/>
    <property type="molecule type" value="Genomic_DNA"/>
</dbReference>
<dbReference type="AlphaFoldDB" id="A0A1M6KIC3"/>
<dbReference type="RefSeq" id="WP_073272511.1">
    <property type="nucleotide sequence ID" value="NZ_FRAC01000006.1"/>
</dbReference>
<dbReference type="Proteomes" id="UP000184386">
    <property type="component" value="Unassembled WGS sequence"/>
</dbReference>